<dbReference type="EMBL" id="JAKOGI010000005">
    <property type="protein sequence ID" value="KAJ8452227.1"/>
    <property type="molecule type" value="Genomic_DNA"/>
</dbReference>
<dbReference type="PANTHER" id="PTHR46512:SF10">
    <property type="entry name" value="FK506-BINDING PROTEIN-LIKE"/>
    <property type="match status" value="1"/>
</dbReference>
<evidence type="ECO:0000313" key="2">
    <source>
        <dbReference type="EMBL" id="KAJ8452227.1"/>
    </source>
</evidence>
<name>A0A9Q1KYS8_9CARY</name>
<dbReference type="PANTHER" id="PTHR46512">
    <property type="entry name" value="PEPTIDYLPROLYL ISOMERASE"/>
    <property type="match status" value="1"/>
</dbReference>
<dbReference type="InterPro" id="IPR011990">
    <property type="entry name" value="TPR-like_helical_dom_sf"/>
</dbReference>
<protein>
    <submittedName>
        <fullName evidence="2">Uncharacterized protein</fullName>
    </submittedName>
</protein>
<dbReference type="OrthoDB" id="72596at2759"/>
<feature type="region of interest" description="Disordered" evidence="1">
    <location>
        <begin position="171"/>
        <end position="190"/>
    </location>
</feature>
<proteinExistence type="predicted"/>
<feature type="compositionally biased region" description="Basic and acidic residues" evidence="1">
    <location>
        <begin position="174"/>
        <end position="186"/>
    </location>
</feature>
<organism evidence="2 3">
    <name type="scientific">Carnegiea gigantea</name>
    <dbReference type="NCBI Taxonomy" id="171969"/>
    <lineage>
        <taxon>Eukaryota</taxon>
        <taxon>Viridiplantae</taxon>
        <taxon>Streptophyta</taxon>
        <taxon>Embryophyta</taxon>
        <taxon>Tracheophyta</taxon>
        <taxon>Spermatophyta</taxon>
        <taxon>Magnoliopsida</taxon>
        <taxon>eudicotyledons</taxon>
        <taxon>Gunneridae</taxon>
        <taxon>Pentapetalae</taxon>
        <taxon>Caryophyllales</taxon>
        <taxon>Cactineae</taxon>
        <taxon>Cactaceae</taxon>
        <taxon>Cactoideae</taxon>
        <taxon>Echinocereeae</taxon>
        <taxon>Carnegiea</taxon>
    </lineage>
</organism>
<sequence>MDPLLDWGIENSLLAAMICVHLTEEALEELGQVVVQMEGPHEIPHRVRYLKDEGNKSFKKGEFALALGLYKHALKLLCFGCMLLREMMTLAITLNLNLAASELKQGQFDNVMTLWSLIPNFKPCHTKALFRRAKAALKLVKELQNFERIHSQSDEKRREVHSQENLNKRVGKRKCLEADPSSEKKGKSTVIGTPIMVGKMRCFLKSESRPSL</sequence>
<keyword evidence="3" id="KW-1185">Reference proteome</keyword>
<dbReference type="AlphaFoldDB" id="A0A9Q1KYS8"/>
<dbReference type="SUPFAM" id="SSF48452">
    <property type="entry name" value="TPR-like"/>
    <property type="match status" value="1"/>
</dbReference>
<evidence type="ECO:0000256" key="1">
    <source>
        <dbReference type="SAM" id="MobiDB-lite"/>
    </source>
</evidence>
<evidence type="ECO:0000313" key="3">
    <source>
        <dbReference type="Proteomes" id="UP001153076"/>
    </source>
</evidence>
<accession>A0A9Q1KYS8</accession>
<reference evidence="2" key="1">
    <citation type="submission" date="2022-04" db="EMBL/GenBank/DDBJ databases">
        <title>Carnegiea gigantea Genome sequencing and assembly v2.</title>
        <authorList>
            <person name="Copetti D."/>
            <person name="Sanderson M.J."/>
            <person name="Burquez A."/>
            <person name="Wojciechowski M.F."/>
        </authorList>
    </citation>
    <scope>NUCLEOTIDE SEQUENCE</scope>
    <source>
        <strain evidence="2">SGP5-SGP5p</strain>
        <tissue evidence="2">Aerial part</tissue>
    </source>
</reference>
<comment type="caution">
    <text evidence="2">The sequence shown here is derived from an EMBL/GenBank/DDBJ whole genome shotgun (WGS) entry which is preliminary data.</text>
</comment>
<dbReference type="InterPro" id="IPR050754">
    <property type="entry name" value="FKBP4/5/8-like"/>
</dbReference>
<dbReference type="Gene3D" id="1.25.40.10">
    <property type="entry name" value="Tetratricopeptide repeat domain"/>
    <property type="match status" value="1"/>
</dbReference>
<gene>
    <name evidence="2" type="ORF">Cgig2_006032</name>
</gene>
<dbReference type="Proteomes" id="UP001153076">
    <property type="component" value="Unassembled WGS sequence"/>
</dbReference>